<gene>
    <name evidence="1" type="primary">Vigan.08G344800</name>
    <name evidence="1" type="ORF">VIGAN_08344800</name>
</gene>
<keyword evidence="2" id="KW-1185">Reference proteome</keyword>
<accession>A0A0S3SUP4</accession>
<sequence>MHAPCDRGQKMIIKVLDIEASPSPQYANSTAPKPHSKSGVVELTPMRIMTKSTIFIMSTFFLQIYDRDFATTSPPPLRASPMPLLPPLQDALAATRHHLIATSLRSRCGLAAFSLPPPALNDAASAVSPPPLSRRSSPSFASSPATSIDASSAVSPPPFLLLLCRVVRPRVVRFLPRHLNRRFLRCFSSSSVASFILAPFASSPATSIVASSAVSPRPLSRRSSPLFVMRRSSFATVDCRVCLSKFRD</sequence>
<dbReference type="AlphaFoldDB" id="A0A0S3SUP4"/>
<reference evidence="1 2" key="1">
    <citation type="journal article" date="2015" name="Sci. Rep.">
        <title>The power of single molecule real-time sequencing technology in the de novo assembly of a eukaryotic genome.</title>
        <authorList>
            <person name="Sakai H."/>
            <person name="Naito K."/>
            <person name="Ogiso-Tanaka E."/>
            <person name="Takahashi Y."/>
            <person name="Iseki K."/>
            <person name="Muto C."/>
            <person name="Satou K."/>
            <person name="Teruya K."/>
            <person name="Shiroma A."/>
            <person name="Shimoji M."/>
            <person name="Hirano T."/>
            <person name="Itoh T."/>
            <person name="Kaga A."/>
            <person name="Tomooka N."/>
        </authorList>
    </citation>
    <scope>NUCLEOTIDE SEQUENCE [LARGE SCALE GENOMIC DNA]</scope>
    <source>
        <strain evidence="2">cv. Shumari</strain>
    </source>
</reference>
<dbReference type="EMBL" id="AP015041">
    <property type="protein sequence ID" value="BAT96498.1"/>
    <property type="molecule type" value="Genomic_DNA"/>
</dbReference>
<evidence type="ECO:0000313" key="2">
    <source>
        <dbReference type="Proteomes" id="UP000291084"/>
    </source>
</evidence>
<name>A0A0S3SUP4_PHAAN</name>
<dbReference type="Proteomes" id="UP000291084">
    <property type="component" value="Chromosome 8"/>
</dbReference>
<protein>
    <submittedName>
        <fullName evidence="1">Uncharacterized protein</fullName>
    </submittedName>
</protein>
<evidence type="ECO:0000313" key="1">
    <source>
        <dbReference type="EMBL" id="BAT96498.1"/>
    </source>
</evidence>
<proteinExistence type="predicted"/>
<organism evidence="1 2">
    <name type="scientific">Vigna angularis var. angularis</name>
    <dbReference type="NCBI Taxonomy" id="157739"/>
    <lineage>
        <taxon>Eukaryota</taxon>
        <taxon>Viridiplantae</taxon>
        <taxon>Streptophyta</taxon>
        <taxon>Embryophyta</taxon>
        <taxon>Tracheophyta</taxon>
        <taxon>Spermatophyta</taxon>
        <taxon>Magnoliopsida</taxon>
        <taxon>eudicotyledons</taxon>
        <taxon>Gunneridae</taxon>
        <taxon>Pentapetalae</taxon>
        <taxon>rosids</taxon>
        <taxon>fabids</taxon>
        <taxon>Fabales</taxon>
        <taxon>Fabaceae</taxon>
        <taxon>Papilionoideae</taxon>
        <taxon>50 kb inversion clade</taxon>
        <taxon>NPAAA clade</taxon>
        <taxon>indigoferoid/millettioid clade</taxon>
        <taxon>Phaseoleae</taxon>
        <taxon>Vigna</taxon>
    </lineage>
</organism>